<feature type="region of interest" description="Disordered" evidence="1">
    <location>
        <begin position="234"/>
        <end position="258"/>
    </location>
</feature>
<name>A0A2J6R3Z3_HYAVF</name>
<evidence type="ECO:0000256" key="1">
    <source>
        <dbReference type="SAM" id="MobiDB-lite"/>
    </source>
</evidence>
<evidence type="ECO:0000313" key="3">
    <source>
        <dbReference type="EMBL" id="PMD33228.1"/>
    </source>
</evidence>
<dbReference type="InterPro" id="IPR019448">
    <property type="entry name" value="NT-C2"/>
</dbReference>
<dbReference type="PANTHER" id="PTHR21456">
    <property type="entry name" value="FAMILY WITH SEQUENCE SIMILARITY 102"/>
    <property type="match status" value="1"/>
</dbReference>
<proteinExistence type="predicted"/>
<dbReference type="PANTHER" id="PTHR21456:SF1">
    <property type="entry name" value="C2 NT-TYPE DOMAIN-CONTAINING PROTEIN"/>
    <property type="match status" value="1"/>
</dbReference>
<dbReference type="STRING" id="1149755.A0A2J6R3Z3"/>
<reference evidence="3 4" key="1">
    <citation type="submission" date="2016-04" db="EMBL/GenBank/DDBJ databases">
        <title>A degradative enzymes factory behind the ericoid mycorrhizal symbiosis.</title>
        <authorList>
            <consortium name="DOE Joint Genome Institute"/>
            <person name="Martino E."/>
            <person name="Morin E."/>
            <person name="Grelet G."/>
            <person name="Kuo A."/>
            <person name="Kohler A."/>
            <person name="Daghino S."/>
            <person name="Barry K."/>
            <person name="Choi C."/>
            <person name="Cichocki N."/>
            <person name="Clum A."/>
            <person name="Copeland A."/>
            <person name="Hainaut M."/>
            <person name="Haridas S."/>
            <person name="Labutti K."/>
            <person name="Lindquist E."/>
            <person name="Lipzen A."/>
            <person name="Khouja H.-R."/>
            <person name="Murat C."/>
            <person name="Ohm R."/>
            <person name="Olson A."/>
            <person name="Spatafora J."/>
            <person name="Veneault-Fourrey C."/>
            <person name="Henrissat B."/>
            <person name="Grigoriev I."/>
            <person name="Martin F."/>
            <person name="Perotto S."/>
        </authorList>
    </citation>
    <scope>NUCLEOTIDE SEQUENCE [LARGE SCALE GENOMIC DNA]</scope>
    <source>
        <strain evidence="3 4">F</strain>
    </source>
</reference>
<dbReference type="OrthoDB" id="3365224at2759"/>
<dbReference type="EMBL" id="KZ613956">
    <property type="protein sequence ID" value="PMD33228.1"/>
    <property type="molecule type" value="Genomic_DNA"/>
</dbReference>
<gene>
    <name evidence="3" type="ORF">L207DRAFT_535281</name>
</gene>
<keyword evidence="4" id="KW-1185">Reference proteome</keyword>
<organism evidence="3 4">
    <name type="scientific">Hyaloscypha variabilis (strain UAMH 11265 / GT02V1 / F)</name>
    <name type="common">Meliniomyces variabilis</name>
    <dbReference type="NCBI Taxonomy" id="1149755"/>
    <lineage>
        <taxon>Eukaryota</taxon>
        <taxon>Fungi</taxon>
        <taxon>Dikarya</taxon>
        <taxon>Ascomycota</taxon>
        <taxon>Pezizomycotina</taxon>
        <taxon>Leotiomycetes</taxon>
        <taxon>Helotiales</taxon>
        <taxon>Hyaloscyphaceae</taxon>
        <taxon>Hyaloscypha</taxon>
        <taxon>Hyaloscypha variabilis</taxon>
    </lineage>
</organism>
<protein>
    <recommendedName>
        <fullName evidence="2">C2 NT-type domain-containing protein</fullName>
    </recommendedName>
</protein>
<sequence>MFSNLIVSKARRPKFELVLRIIDLNNVPLVTGTSYIKWHLPSSTSAEHRGRTDRSPIKEHKVSWDYSRTIPVRLTIDKSNNLQETLINFEVVQDYGSTVRGEKITLGHVTLNLAEYVEESEMGPDGEEGVTRRYLMQESKINSTLKIGIMMKQIDGERNFTAPPLKTAPVFGGIAGIMAGDQAEQDDVGHMPSISKNRDHGELQDMYRRALAASWAADSTELPADKCIEDIFNGGDGWKHEKNEKPATPRIIDENSASDEHLYRHHRNYSGGSSHSQSTITVTRNKNRIGHKHTASQESLGPDSATGHDTSSESSERGRTGFRKVKEIDEFDVRDDLVAWQLPSRNPGTVS</sequence>
<evidence type="ECO:0000259" key="2">
    <source>
        <dbReference type="PROSITE" id="PS51840"/>
    </source>
</evidence>
<feature type="compositionally biased region" description="Basic and acidic residues" evidence="1">
    <location>
        <begin position="237"/>
        <end position="258"/>
    </location>
</feature>
<accession>A0A2J6R3Z3</accession>
<evidence type="ECO:0000313" key="4">
    <source>
        <dbReference type="Proteomes" id="UP000235786"/>
    </source>
</evidence>
<feature type="domain" description="C2 NT-type" evidence="2">
    <location>
        <begin position="5"/>
        <end position="153"/>
    </location>
</feature>
<dbReference type="Pfam" id="PF10358">
    <property type="entry name" value="NT-C2"/>
    <property type="match status" value="1"/>
</dbReference>
<feature type="compositionally biased region" description="Basic and acidic residues" evidence="1">
    <location>
        <begin position="310"/>
        <end position="326"/>
    </location>
</feature>
<dbReference type="PROSITE" id="PS51840">
    <property type="entry name" value="C2_NT"/>
    <property type="match status" value="1"/>
</dbReference>
<feature type="region of interest" description="Disordered" evidence="1">
    <location>
        <begin position="292"/>
        <end position="326"/>
    </location>
</feature>
<dbReference type="InterPro" id="IPR039931">
    <property type="entry name" value="EEIG1/2-like"/>
</dbReference>
<dbReference type="Proteomes" id="UP000235786">
    <property type="component" value="Unassembled WGS sequence"/>
</dbReference>
<dbReference type="AlphaFoldDB" id="A0A2J6R3Z3"/>